<dbReference type="AlphaFoldDB" id="A0A1G9DJ71"/>
<gene>
    <name evidence="1" type="ORF">SAMN05216212_2825</name>
</gene>
<sequence>MTASRVNANGVTETTLSALTDYLSGHGVYSLMPVTEDRAANPREWFVKVGQLR</sequence>
<dbReference type="EMBL" id="FNFH01000006">
    <property type="protein sequence ID" value="SDK63795.1"/>
    <property type="molecule type" value="Genomic_DNA"/>
</dbReference>
<dbReference type="STRING" id="658219.SAMN05216212_2825"/>
<dbReference type="Proteomes" id="UP000199305">
    <property type="component" value="Unassembled WGS sequence"/>
</dbReference>
<organism evidence="1 2">
    <name type="scientific">Microbulbifer yueqingensis</name>
    <dbReference type="NCBI Taxonomy" id="658219"/>
    <lineage>
        <taxon>Bacteria</taxon>
        <taxon>Pseudomonadati</taxon>
        <taxon>Pseudomonadota</taxon>
        <taxon>Gammaproteobacteria</taxon>
        <taxon>Cellvibrionales</taxon>
        <taxon>Microbulbiferaceae</taxon>
        <taxon>Microbulbifer</taxon>
    </lineage>
</organism>
<accession>A0A1G9DJ71</accession>
<keyword evidence="2" id="KW-1185">Reference proteome</keyword>
<evidence type="ECO:0000313" key="1">
    <source>
        <dbReference type="EMBL" id="SDK63795.1"/>
    </source>
</evidence>
<protein>
    <submittedName>
        <fullName evidence="1">Uncharacterized protein</fullName>
    </submittedName>
</protein>
<name>A0A1G9DJ71_9GAMM</name>
<evidence type="ECO:0000313" key="2">
    <source>
        <dbReference type="Proteomes" id="UP000199305"/>
    </source>
</evidence>
<proteinExistence type="predicted"/>
<reference evidence="2" key="1">
    <citation type="submission" date="2016-10" db="EMBL/GenBank/DDBJ databases">
        <authorList>
            <person name="Varghese N."/>
            <person name="Submissions S."/>
        </authorList>
    </citation>
    <scope>NUCLEOTIDE SEQUENCE [LARGE SCALE GENOMIC DNA]</scope>
    <source>
        <strain evidence="2">CGMCC 1.10658</strain>
    </source>
</reference>